<comment type="subcellular location">
    <subcellularLocation>
        <location evidence="1">Membrane</location>
        <topology evidence="1">Single-pass membrane protein</topology>
    </subcellularLocation>
</comment>
<evidence type="ECO:0000256" key="5">
    <source>
        <dbReference type="ARBA" id="ARBA00023136"/>
    </source>
</evidence>
<dbReference type="InterPro" id="IPR037659">
    <property type="entry name" value="SMIM7"/>
</dbReference>
<accession>A0A3L8Q5Q5</accession>
<feature type="non-terminal residue" evidence="7">
    <location>
        <position position="191"/>
    </location>
</feature>
<organism evidence="7 8">
    <name type="scientific">Chloebia gouldiae</name>
    <name type="common">Gouldian finch</name>
    <name type="synonym">Erythrura gouldiae</name>
    <dbReference type="NCBI Taxonomy" id="44316"/>
    <lineage>
        <taxon>Eukaryota</taxon>
        <taxon>Metazoa</taxon>
        <taxon>Chordata</taxon>
        <taxon>Craniata</taxon>
        <taxon>Vertebrata</taxon>
        <taxon>Euteleostomi</taxon>
        <taxon>Archelosauria</taxon>
        <taxon>Archosauria</taxon>
        <taxon>Dinosauria</taxon>
        <taxon>Saurischia</taxon>
        <taxon>Theropoda</taxon>
        <taxon>Coelurosauria</taxon>
        <taxon>Aves</taxon>
        <taxon>Neognathae</taxon>
        <taxon>Neoaves</taxon>
        <taxon>Telluraves</taxon>
        <taxon>Australaves</taxon>
        <taxon>Passeriformes</taxon>
        <taxon>Passeroidea</taxon>
        <taxon>Passeridae</taxon>
        <taxon>Chloebia</taxon>
    </lineage>
</organism>
<feature type="region of interest" description="Disordered" evidence="6">
    <location>
        <begin position="52"/>
        <end position="77"/>
    </location>
</feature>
<dbReference type="EMBL" id="QUSF01005972">
    <property type="protein sequence ID" value="RLV62651.1"/>
    <property type="molecule type" value="Genomic_DNA"/>
</dbReference>
<dbReference type="Proteomes" id="UP000276834">
    <property type="component" value="Unassembled WGS sequence"/>
</dbReference>
<dbReference type="PANTHER" id="PTHR28622:SF1">
    <property type="entry name" value="SMALL INTEGRAL MEMBRANE PROTEIN 7"/>
    <property type="match status" value="1"/>
</dbReference>
<evidence type="ECO:0000256" key="2">
    <source>
        <dbReference type="ARBA" id="ARBA00008578"/>
    </source>
</evidence>
<gene>
    <name evidence="7" type="ORF">DV515_00019086</name>
</gene>
<evidence type="ECO:0000256" key="1">
    <source>
        <dbReference type="ARBA" id="ARBA00004167"/>
    </source>
</evidence>
<dbReference type="AlphaFoldDB" id="A0A3L8Q5Q5"/>
<protein>
    <submittedName>
        <fullName evidence="7">Uncharacterized protein</fullName>
    </submittedName>
</protein>
<keyword evidence="8" id="KW-1185">Reference proteome</keyword>
<evidence type="ECO:0000313" key="8">
    <source>
        <dbReference type="Proteomes" id="UP000276834"/>
    </source>
</evidence>
<dbReference type="GO" id="GO:0016020">
    <property type="term" value="C:membrane"/>
    <property type="evidence" value="ECO:0007669"/>
    <property type="project" value="UniProtKB-SubCell"/>
</dbReference>
<dbReference type="OrthoDB" id="10047572at2759"/>
<feature type="non-terminal residue" evidence="7">
    <location>
        <position position="1"/>
    </location>
</feature>
<evidence type="ECO:0000313" key="7">
    <source>
        <dbReference type="EMBL" id="RLV62651.1"/>
    </source>
</evidence>
<dbReference type="STRING" id="44316.ENSEGOP00005022422"/>
<comment type="similarity">
    <text evidence="2">Belongs to the SMIM7 family.</text>
</comment>
<evidence type="ECO:0000256" key="3">
    <source>
        <dbReference type="ARBA" id="ARBA00022692"/>
    </source>
</evidence>
<proteinExistence type="inferred from homology"/>
<comment type="caution">
    <text evidence="7">The sequence shown here is derived from an EMBL/GenBank/DDBJ whole genome shotgun (WGS) entry which is preliminary data.</text>
</comment>
<reference evidence="7 8" key="1">
    <citation type="journal article" date="2018" name="Proc. R. Soc. B">
        <title>A non-coding region near Follistatin controls head colour polymorphism in the Gouldian finch.</title>
        <authorList>
            <person name="Toomey M.B."/>
            <person name="Marques C.I."/>
            <person name="Andrade P."/>
            <person name="Araujo P.M."/>
            <person name="Sabatino S."/>
            <person name="Gazda M.A."/>
            <person name="Afonso S."/>
            <person name="Lopes R.J."/>
            <person name="Corbo J.C."/>
            <person name="Carneiro M."/>
        </authorList>
    </citation>
    <scope>NUCLEOTIDE SEQUENCE [LARGE SCALE GENOMIC DNA]</scope>
    <source>
        <strain evidence="7">Red01</strain>
        <tissue evidence="7">Muscle</tissue>
    </source>
</reference>
<evidence type="ECO:0000256" key="4">
    <source>
        <dbReference type="ARBA" id="ARBA00022989"/>
    </source>
</evidence>
<name>A0A3L8Q5Q5_CHLGU</name>
<sequence length="191" mass="21331">FPFPDPFSPSLYPLPHPHPLSIPDLLPRLSRRTLLVNAGAVLNFRLRRRDTEGFGEEQREPTTGNGGDAGAAHSPALGRQDTHRNELFWRKSLAKLQFFHPFLLDLNCCGAGITGYLDLESHPWTLEETFGWEQTFLGVKDSAALQLQPWAPQSESRGELEPVLNLCLASHSWGCASSSYPWPSHTPEFSV</sequence>
<keyword evidence="5" id="KW-0472">Membrane</keyword>
<dbReference type="PANTHER" id="PTHR28622">
    <property type="entry name" value="SMALL INTEGRAL MEMBRANE PROTEIN 7"/>
    <property type="match status" value="1"/>
</dbReference>
<evidence type="ECO:0000256" key="6">
    <source>
        <dbReference type="SAM" id="MobiDB-lite"/>
    </source>
</evidence>
<keyword evidence="4" id="KW-1133">Transmembrane helix</keyword>
<keyword evidence="3" id="KW-0812">Transmembrane</keyword>